<organism evidence="4">
    <name type="scientific">Arabidopsis thaliana</name>
    <name type="common">Mouse-ear cress</name>
    <dbReference type="NCBI Taxonomy" id="3702"/>
    <lineage>
        <taxon>Eukaryota</taxon>
        <taxon>Viridiplantae</taxon>
        <taxon>Streptophyta</taxon>
        <taxon>Embryophyta</taxon>
        <taxon>Tracheophyta</taxon>
        <taxon>Spermatophyta</taxon>
        <taxon>Magnoliopsida</taxon>
        <taxon>eudicotyledons</taxon>
        <taxon>Gunneridae</taxon>
        <taxon>Pentapetalae</taxon>
        <taxon>rosids</taxon>
        <taxon>malvids</taxon>
        <taxon>Brassicales</taxon>
        <taxon>Brassicaceae</taxon>
        <taxon>Camelineae</taxon>
        <taxon>Arabidopsis</taxon>
    </lineage>
</organism>
<evidence type="ECO:0000256" key="2">
    <source>
        <dbReference type="SAM" id="MobiDB-lite"/>
    </source>
</evidence>
<keyword evidence="3" id="KW-0812">Transmembrane</keyword>
<proteinExistence type="predicted"/>
<dbReference type="PANTHER" id="PTHR47232:SF1">
    <property type="entry name" value="TRANSDUCIN FAMILY PROTEIN _ WD-40 REPEAT FAMILY PROTEIN"/>
    <property type="match status" value="1"/>
</dbReference>
<dbReference type="EMBL" id="AB017063">
    <property type="protein sequence ID" value="BAB08743.1"/>
    <property type="molecule type" value="Genomic_DNA"/>
</dbReference>
<feature type="compositionally biased region" description="Low complexity" evidence="2">
    <location>
        <begin position="126"/>
        <end position="141"/>
    </location>
</feature>
<feature type="region of interest" description="Disordered" evidence="2">
    <location>
        <begin position="84"/>
        <end position="156"/>
    </location>
</feature>
<feature type="compositionally biased region" description="Basic and acidic residues" evidence="2">
    <location>
        <begin position="142"/>
        <end position="156"/>
    </location>
</feature>
<feature type="coiled-coil region" evidence="1">
    <location>
        <begin position="38"/>
        <end position="79"/>
    </location>
</feature>
<reference evidence="4" key="1">
    <citation type="journal article" date="1999" name="DNA Res.">
        <title>Structural analysis of Arabidopsis thaliana chromosome 5. IX. Sequence features of the regions of 1,011,550 bp covered by seventeen P1 and TAC clones.</title>
        <authorList>
            <person name="Kaneko T."/>
            <person name="Katoh T."/>
            <person name="Sato S."/>
            <person name="Nakamura Y."/>
            <person name="Asamizu E."/>
            <person name="Kotani H."/>
            <person name="Miyajima N."/>
            <person name="Tabata S."/>
        </authorList>
    </citation>
    <scope>NUCLEOTIDE SEQUENCE [LARGE SCALE GENOMIC DNA]</scope>
</reference>
<evidence type="ECO:0000256" key="1">
    <source>
        <dbReference type="SAM" id="Coils"/>
    </source>
</evidence>
<evidence type="ECO:0000313" key="4">
    <source>
        <dbReference type="EMBL" id="BAB08743.1"/>
    </source>
</evidence>
<protein>
    <submittedName>
        <fullName evidence="4">Uncharacterized protein</fullName>
    </submittedName>
</protein>
<dbReference type="AlphaFoldDB" id="Q9FI51"/>
<feature type="transmembrane region" description="Helical" evidence="3">
    <location>
        <begin position="230"/>
        <end position="251"/>
    </location>
</feature>
<keyword evidence="1" id="KW-0175">Coiled coil</keyword>
<dbReference type="TAIR" id="AT5G50970"/>
<feature type="transmembrane region" description="Helical" evidence="3">
    <location>
        <begin position="263"/>
        <end position="287"/>
    </location>
</feature>
<keyword evidence="3" id="KW-1133">Transmembrane helix</keyword>
<dbReference type="PANTHER" id="PTHR47232">
    <property type="entry name" value="TRANSDUCIN FAMILY PROTEIN / WD-40 REPEAT FAMILY PROTEIN"/>
    <property type="match status" value="1"/>
</dbReference>
<dbReference type="ExpressionAtlas" id="Q9FI51">
    <property type="expression patterns" value="baseline and differential"/>
</dbReference>
<reference key="2">
    <citation type="journal article" date="2000" name="Nature">
        <title>Sequence and analysis of chromosome 5 of the plant Arabidopsis thaliana.</title>
        <authorList>
            <consortium name="Kazusa DNA Research Institute"/>
            <consortium name="Cold Spring Harbor and Washington University in St Louis Sequencing Consortium"/>
            <consortium name="European Union Arabidopsis Genome Sequencing Consortium"/>
            <person name="Tabata S."/>
            <person name="Kaneko T."/>
            <person name="Nakamura Y."/>
            <person name="Kotani H."/>
            <person name="Kato T."/>
            <person name="Asamizu E."/>
            <person name="Miyajima N."/>
            <person name="Sasamoto S."/>
            <person name="Kimura T."/>
            <person name="Hosouchi T."/>
            <person name="Kawashima K."/>
            <person name="Kohara M."/>
            <person name="Matsumoto M."/>
            <person name="Matsuno A."/>
            <person name="Muraki A."/>
            <person name="Nakayama S."/>
            <person name="Nakazaki N."/>
            <person name="Naruo K."/>
            <person name="Okumura S."/>
            <person name="Shinpo S."/>
            <person name="Takeuchi C."/>
            <person name="Wada T."/>
            <person name="Watanabe A."/>
            <person name="Yamada M."/>
            <person name="Yasuda M."/>
            <person name="Sato S."/>
            <person name="de la Bastide M."/>
            <person name="Huang E."/>
            <person name="Spiegel L."/>
            <person name="Gnoj L."/>
            <person name="O'Shaughnessy A."/>
            <person name="Preston R."/>
            <person name="Habermann K."/>
            <person name="Murray J."/>
            <person name="Johnson D."/>
            <person name="Rohlfing T."/>
            <person name="Nelson J."/>
            <person name="Stoneking T."/>
            <person name="Pepin K."/>
            <person name="Spieth J."/>
            <person name="Sekhon M."/>
            <person name="Armstrong J."/>
            <person name="Becker M."/>
            <person name="Belter E."/>
            <person name="Cordum H."/>
            <person name="Cordes M."/>
            <person name="Courtney L."/>
            <person name="Courtney W."/>
            <person name="Dante M."/>
            <person name="Du H."/>
            <person name="Edwards J."/>
            <person name="Fryman J."/>
            <person name="Haakensen B."/>
            <person name="Lamar E."/>
            <person name="Latreille P."/>
            <person name="Leonard S."/>
            <person name="Meyer R."/>
            <person name="Mulvaney E."/>
            <person name="Ozersky P."/>
            <person name="Riley A."/>
            <person name="Strowmatt C."/>
            <person name="Wagner-McPherson C."/>
            <person name="Wollam A."/>
            <person name="Yoakum M."/>
            <person name="Bell M."/>
            <person name="Dedhia N."/>
            <person name="Parnell L."/>
            <person name="Shah R."/>
            <person name="Rodriguez M."/>
            <person name="See L.H."/>
            <person name="Vil D."/>
            <person name="Baker J."/>
            <person name="Kirchoff K."/>
            <person name="Toth K."/>
            <person name="King L."/>
            <person name="Bahret A."/>
            <person name="Miller B."/>
            <person name="Marra M."/>
            <person name="Martienssen R."/>
            <person name="McCombie W.R."/>
            <person name="Wilson R.K."/>
            <person name="Murphy G."/>
            <person name="Bancroft I."/>
            <person name="Volckaert G."/>
            <person name="Wambutt R."/>
            <person name="Dusterhoft A."/>
            <person name="Stiekema W."/>
            <person name="Pohl T."/>
            <person name="Entian K.D."/>
            <person name="Terryn N."/>
            <person name="Hartley N."/>
            <person name="Bent E."/>
            <person name="Johnson S."/>
            <person name="Langham S.A."/>
            <person name="McCullagh B."/>
            <person name="Robben J."/>
            <person name="Grymonprez B."/>
            <person name="Zimmermann W."/>
            <person name="Ramsperger U."/>
            <person name="Wedler H."/>
            <person name="Balke K."/>
            <person name="Wedler E."/>
            <person name="Peters S."/>
            <person name="van Staveren M."/>
            <person name="Dirkse W."/>
            <person name="Mooijman P."/>
            <person name="Lankhorst R.K."/>
            <person name="Weitzenegger T."/>
            <person name="Bothe G."/>
            <person name="Rose M."/>
            <person name="Hauf J."/>
            <person name="Berneiser S."/>
            <person name="Hempel S."/>
            <person name="Feldpausch M."/>
            <person name="Lamberth S."/>
            <person name="Villarroel R."/>
            <person name="Gielen J."/>
            <person name="Ardiles W."/>
            <person name="Bents O."/>
            <person name="Lemcke K."/>
            <person name="Kolesov G."/>
            <person name="Mayer K."/>
            <person name="Rudd S."/>
            <person name="Schoof H."/>
            <person name="Schueller C."/>
            <person name="Zaccaria P."/>
            <person name="Mewes H.W."/>
            <person name="Bevan M."/>
            <person name="Fransz P."/>
        </authorList>
    </citation>
    <scope>NUCLEOTIDE SEQUENCE [LARGE SCALE GENOMIC DNA]</scope>
    <source>
        <strain>cv. Columbia</strain>
    </source>
</reference>
<feature type="region of interest" description="Disordered" evidence="2">
    <location>
        <begin position="1"/>
        <end position="26"/>
    </location>
</feature>
<accession>Q9FI51</accession>
<keyword evidence="3" id="KW-0472">Membrane</keyword>
<sequence length="290" mass="33068">MSELCTNPKKPKLKEEDEEEEANVSCREEQEEVLVALVEHRSNEIERLNNHISNYQTKLIEAERSLQNSKAKLAQLRGVAVPSISGAKKDHKPLKTLRNVNVSEDYASPSPSKTLRPSDSSDHPRSSCGSSVSKAKTVVVKQKSETSRDSPNVKDRGIKRKFEQKEHKELIRLIARNSSPTTIKCHTSNQISSQHKRKLRSLILCPVNEQLFATRYWTTRLFSLLLGLKWVMESNICLCVFHVSLVLWMAWLVYGNCSLEGEFFPIIVILLSLWIVYRCTCLFVFIASLL</sequence>
<evidence type="ECO:0000256" key="3">
    <source>
        <dbReference type="SAM" id="Phobius"/>
    </source>
</evidence>
<name>Q9FI51_ARATH</name>